<accession>A0A6C0B653</accession>
<organism evidence="1">
    <name type="scientific">viral metagenome</name>
    <dbReference type="NCBI Taxonomy" id="1070528"/>
    <lineage>
        <taxon>unclassified sequences</taxon>
        <taxon>metagenomes</taxon>
        <taxon>organismal metagenomes</taxon>
    </lineage>
</organism>
<name>A0A6C0B653_9ZZZZ</name>
<evidence type="ECO:0008006" key="2">
    <source>
        <dbReference type="Google" id="ProtNLM"/>
    </source>
</evidence>
<dbReference type="EMBL" id="MN739082">
    <property type="protein sequence ID" value="QHS87566.1"/>
    <property type="molecule type" value="Genomic_DNA"/>
</dbReference>
<reference evidence="1" key="1">
    <citation type="journal article" date="2020" name="Nature">
        <title>Giant virus diversity and host interactions through global metagenomics.</title>
        <authorList>
            <person name="Schulz F."/>
            <person name="Roux S."/>
            <person name="Paez-Espino D."/>
            <person name="Jungbluth S."/>
            <person name="Walsh D.A."/>
            <person name="Denef V.J."/>
            <person name="McMahon K.D."/>
            <person name="Konstantinidis K.T."/>
            <person name="Eloe-Fadrosh E.A."/>
            <person name="Kyrpides N.C."/>
            <person name="Woyke T."/>
        </authorList>
    </citation>
    <scope>NUCLEOTIDE SEQUENCE</scope>
    <source>
        <strain evidence="1">GVMAG-M-3300010157-4</strain>
    </source>
</reference>
<evidence type="ECO:0000313" key="1">
    <source>
        <dbReference type="EMBL" id="QHS87566.1"/>
    </source>
</evidence>
<dbReference type="AlphaFoldDB" id="A0A6C0B653"/>
<protein>
    <recommendedName>
        <fullName evidence="2">RING-CH-type domain-containing protein</fullName>
    </recommendedName>
</protein>
<proteinExistence type="predicted"/>
<sequence>MAHAISESECIVCLMPKKKKINKDTLFYSSSTELYYKKDCECVVYCHIQCMEKWITENPVCLICRGPLGTRWTISTSVKWAHVHFADIFFNPITRKIAILIVYLNMVAFLYKYNTNIVYSHEQSINNISDTTMM</sequence>